<comment type="caution">
    <text evidence="1">The sequence shown here is derived from an EMBL/GenBank/DDBJ whole genome shotgun (WGS) entry which is preliminary data.</text>
</comment>
<organism evidence="1 2">
    <name type="scientific">Hymenobacter busanensis</name>
    <dbReference type="NCBI Taxonomy" id="2607656"/>
    <lineage>
        <taxon>Bacteria</taxon>
        <taxon>Pseudomonadati</taxon>
        <taxon>Bacteroidota</taxon>
        <taxon>Cytophagia</taxon>
        <taxon>Cytophagales</taxon>
        <taxon>Hymenobacteraceae</taxon>
        <taxon>Hymenobacter</taxon>
    </lineage>
</organism>
<gene>
    <name evidence="1" type="ORF">F0P96_18565</name>
</gene>
<accession>A0A7L4ZRU7</accession>
<name>A0A7L4ZRU7_9BACT</name>
<dbReference type="Proteomes" id="UP000326380">
    <property type="component" value="Unassembled WGS sequence"/>
</dbReference>
<evidence type="ECO:0000313" key="2">
    <source>
        <dbReference type="Proteomes" id="UP000326380"/>
    </source>
</evidence>
<reference evidence="1 2" key="1">
    <citation type="submission" date="2019-09" db="EMBL/GenBank/DDBJ databases">
        <title>Genome sequence of Hymenobacter sp. M3.</title>
        <authorList>
            <person name="Srinivasan S."/>
        </authorList>
    </citation>
    <scope>NUCLEOTIDE SEQUENCE [LARGE SCALE GENOMIC DNA]</scope>
    <source>
        <strain evidence="1 2">M3</strain>
    </source>
</reference>
<evidence type="ECO:0000313" key="1">
    <source>
        <dbReference type="EMBL" id="KAA9327237.1"/>
    </source>
</evidence>
<dbReference type="AlphaFoldDB" id="A0A7L4ZRU7"/>
<protein>
    <submittedName>
        <fullName evidence="1">Uncharacterized protein</fullName>
    </submittedName>
</protein>
<proteinExistence type="predicted"/>
<keyword evidence="2" id="KW-1185">Reference proteome</keyword>
<dbReference type="EMBL" id="VTWU01000007">
    <property type="protein sequence ID" value="KAA9327237.1"/>
    <property type="molecule type" value="Genomic_DNA"/>
</dbReference>
<dbReference type="RefSeq" id="WP_151080467.1">
    <property type="nucleotide sequence ID" value="NZ_CP047647.1"/>
</dbReference>
<sequence length="531" mass="59656">MNEATFRQQFQRWIAAEQPTFETGKGAFLEDECLHLFSTLALTAGLTIYRSKRSADTFKDGSKAVTKQTALGYTGLSRDNLRQQFGNGYAKYIEFLRTHNYLQVYEFYDKEGLISTGDDLFGVAPVKRNYSYKAKGHKKANTGSYIGKNSSSSEQGMPKHYRLHNDHALPTENGSFDVLYSVEMGPKYSHKAHRYYTKLKDQTLARRAGFPKHRQVLAEYVDTLVRNVDFEDMEAWLRTTTDQMQDMPPVWSLYYVDLLRQGIIQYENLSCGFGHRLHTPLTNIATELRRFFKVDGSPVASLDIRCSQFVLASYLFEYPEQCYQLLTADGDMPTATVSYVLDTLHAAYNADPKIRQYCHDVRTQDLYAHTAAELGLSDRGTGKNLWFGAFFSMPGEFEHTKQKLRPLYGTLLDVTSALNGPGEGDTEKRNLMPMMLQRLEQQLIIEGVAARLLDAGIGPFATIHDSIHTNATSVDAVISALQATYTDAGLPVPTFKVETEDEQGAFIKQLIEPAAALVAVQASIEVIVANP</sequence>